<dbReference type="GO" id="GO:0004089">
    <property type="term" value="F:carbonate dehydratase activity"/>
    <property type="evidence" value="ECO:0007669"/>
    <property type="project" value="UniProtKB-EC"/>
</dbReference>
<dbReference type="EMBL" id="FNFO01000001">
    <property type="protein sequence ID" value="SDJ99305.1"/>
    <property type="molecule type" value="Genomic_DNA"/>
</dbReference>
<dbReference type="InterPro" id="IPR015892">
    <property type="entry name" value="Carbonic_anhydrase_CS"/>
</dbReference>
<evidence type="ECO:0000256" key="8">
    <source>
        <dbReference type="ARBA" id="ARBA00082533"/>
    </source>
</evidence>
<dbReference type="Pfam" id="PF00484">
    <property type="entry name" value="Pro_CA"/>
    <property type="match status" value="1"/>
</dbReference>
<dbReference type="FunFam" id="3.40.1050.10:FF:000001">
    <property type="entry name" value="Carbonic anhydrase"/>
    <property type="match status" value="1"/>
</dbReference>
<keyword evidence="11" id="KW-1185">Reference proteome</keyword>
<dbReference type="Gene3D" id="3.40.1050.10">
    <property type="entry name" value="Carbonic anhydrase"/>
    <property type="match status" value="1"/>
</dbReference>
<evidence type="ECO:0000256" key="4">
    <source>
        <dbReference type="ARBA" id="ARBA00022833"/>
    </source>
</evidence>
<dbReference type="SMART" id="SM00947">
    <property type="entry name" value="Pro_CA"/>
    <property type="match status" value="1"/>
</dbReference>
<evidence type="ECO:0000256" key="5">
    <source>
        <dbReference type="ARBA" id="ARBA00023239"/>
    </source>
</evidence>
<feature type="binding site" evidence="9">
    <location>
        <position position="127"/>
    </location>
    <ligand>
        <name>Zn(2+)</name>
        <dbReference type="ChEBI" id="CHEBI:29105"/>
    </ligand>
</feature>
<dbReference type="InterPro" id="IPR036874">
    <property type="entry name" value="Carbonic_anhydrase_sf"/>
</dbReference>
<feature type="binding site" evidence="9">
    <location>
        <position position="71"/>
    </location>
    <ligand>
        <name>Zn(2+)</name>
        <dbReference type="ChEBI" id="CHEBI:29105"/>
    </ligand>
</feature>
<accession>A0A1G8YAP3</accession>
<dbReference type="STRING" id="1075417.SAMN05421823_101604"/>
<protein>
    <recommendedName>
        <fullName evidence="6">Carbonic anhydrase 2</fullName>
        <ecNumber evidence="2">4.2.1.1</ecNumber>
    </recommendedName>
    <alternativeName>
        <fullName evidence="8">Carbonate dehydratase 2</fullName>
    </alternativeName>
</protein>
<feature type="binding site" evidence="9">
    <location>
        <position position="130"/>
    </location>
    <ligand>
        <name>Zn(2+)</name>
        <dbReference type="ChEBI" id="CHEBI:29105"/>
    </ligand>
</feature>
<sequence>MYATLAASGPAGDSVPYLPNLINQTNDPMAESIKDLIKGNQDWVENTKQKDPSFFDRLAQGQSPQFLWIGCSDSRVPATEITNRMPGSIFVQRNIANVVHHTDSNLLSVVYYAVKVLKVKHIIVCGHYGCGGVLAAMSNNSYGYLDNWLVNIKNVYRMHKKELDAIEDEHARGNRFVELNVQEQVNNLCMVSFIQEEWENGEFPYIHGWVYSLKDGLIKDLDITKHSPAHLASVYQYSSNQV</sequence>
<comment type="similarity">
    <text evidence="1">Belongs to the beta-class carbonic anhydrase family.</text>
</comment>
<evidence type="ECO:0000256" key="2">
    <source>
        <dbReference type="ARBA" id="ARBA00012925"/>
    </source>
</evidence>
<evidence type="ECO:0000256" key="3">
    <source>
        <dbReference type="ARBA" id="ARBA00022723"/>
    </source>
</evidence>
<keyword evidence="5" id="KW-0456">Lyase</keyword>
<comment type="cofactor">
    <cofactor evidence="9">
        <name>Zn(2+)</name>
        <dbReference type="ChEBI" id="CHEBI:29105"/>
    </cofactor>
    <text evidence="9">Binds 1 zinc ion per subunit.</text>
</comment>
<dbReference type="CDD" id="cd00883">
    <property type="entry name" value="beta_CA_cladeA"/>
    <property type="match status" value="1"/>
</dbReference>
<evidence type="ECO:0000313" key="10">
    <source>
        <dbReference type="EMBL" id="SDJ99305.1"/>
    </source>
</evidence>
<reference evidence="10 11" key="1">
    <citation type="submission" date="2016-10" db="EMBL/GenBank/DDBJ databases">
        <authorList>
            <person name="de Groot N.N."/>
        </authorList>
    </citation>
    <scope>NUCLEOTIDE SEQUENCE [LARGE SCALE GENOMIC DNA]</scope>
    <source>
        <strain evidence="10 11">DSM 25186</strain>
    </source>
</reference>
<evidence type="ECO:0000256" key="7">
    <source>
        <dbReference type="ARBA" id="ARBA00048348"/>
    </source>
</evidence>
<name>A0A1G8YAP3_9BACT</name>
<gene>
    <name evidence="10" type="ORF">SAMN05421823_101604</name>
</gene>
<dbReference type="PANTHER" id="PTHR11002">
    <property type="entry name" value="CARBONIC ANHYDRASE"/>
    <property type="match status" value="1"/>
</dbReference>
<dbReference type="GO" id="GO:0015976">
    <property type="term" value="P:carbon utilization"/>
    <property type="evidence" value="ECO:0007669"/>
    <property type="project" value="InterPro"/>
</dbReference>
<evidence type="ECO:0000256" key="6">
    <source>
        <dbReference type="ARBA" id="ARBA00039351"/>
    </source>
</evidence>
<dbReference type="GO" id="GO:0005737">
    <property type="term" value="C:cytoplasm"/>
    <property type="evidence" value="ECO:0007669"/>
    <property type="project" value="TreeGrafter"/>
</dbReference>
<dbReference type="GO" id="GO:0071244">
    <property type="term" value="P:cellular response to carbon dioxide"/>
    <property type="evidence" value="ECO:0007669"/>
    <property type="project" value="TreeGrafter"/>
</dbReference>
<evidence type="ECO:0000313" key="11">
    <source>
        <dbReference type="Proteomes" id="UP000198510"/>
    </source>
</evidence>
<dbReference type="PANTHER" id="PTHR11002:SF51">
    <property type="entry name" value="CARBONIC ANHYDRASE"/>
    <property type="match status" value="1"/>
</dbReference>
<dbReference type="PROSITE" id="PS00704">
    <property type="entry name" value="PROK_CO2_ANHYDRASE_1"/>
    <property type="match status" value="1"/>
</dbReference>
<dbReference type="AlphaFoldDB" id="A0A1G8YAP3"/>
<evidence type="ECO:0000256" key="9">
    <source>
        <dbReference type="PIRSR" id="PIRSR601765-1"/>
    </source>
</evidence>
<feature type="binding site" evidence="9">
    <location>
        <position position="73"/>
    </location>
    <ligand>
        <name>Zn(2+)</name>
        <dbReference type="ChEBI" id="CHEBI:29105"/>
    </ligand>
</feature>
<evidence type="ECO:0000256" key="1">
    <source>
        <dbReference type="ARBA" id="ARBA00006217"/>
    </source>
</evidence>
<keyword evidence="3 9" id="KW-0479">Metal-binding</keyword>
<dbReference type="GO" id="GO:0034599">
    <property type="term" value="P:cellular response to oxidative stress"/>
    <property type="evidence" value="ECO:0007669"/>
    <property type="project" value="TreeGrafter"/>
</dbReference>
<comment type="catalytic activity">
    <reaction evidence="7">
        <text>hydrogencarbonate + H(+) = CO2 + H2O</text>
        <dbReference type="Rhea" id="RHEA:10748"/>
        <dbReference type="ChEBI" id="CHEBI:15377"/>
        <dbReference type="ChEBI" id="CHEBI:15378"/>
        <dbReference type="ChEBI" id="CHEBI:16526"/>
        <dbReference type="ChEBI" id="CHEBI:17544"/>
        <dbReference type="EC" id="4.2.1.1"/>
    </reaction>
</comment>
<dbReference type="SUPFAM" id="SSF53056">
    <property type="entry name" value="beta-carbonic anhydrase, cab"/>
    <property type="match status" value="1"/>
</dbReference>
<dbReference type="Proteomes" id="UP000198510">
    <property type="component" value="Unassembled WGS sequence"/>
</dbReference>
<dbReference type="InterPro" id="IPR001765">
    <property type="entry name" value="Carbonic_anhydrase"/>
</dbReference>
<keyword evidence="4 9" id="KW-0862">Zinc</keyword>
<dbReference type="GO" id="GO:0008270">
    <property type="term" value="F:zinc ion binding"/>
    <property type="evidence" value="ECO:0007669"/>
    <property type="project" value="InterPro"/>
</dbReference>
<proteinExistence type="inferred from homology"/>
<dbReference type="EC" id="4.2.1.1" evidence="2"/>
<organism evidence="10 11">
    <name type="scientific">Catalinimonas alkaloidigena</name>
    <dbReference type="NCBI Taxonomy" id="1075417"/>
    <lineage>
        <taxon>Bacteria</taxon>
        <taxon>Pseudomonadati</taxon>
        <taxon>Bacteroidota</taxon>
        <taxon>Cytophagia</taxon>
        <taxon>Cytophagales</taxon>
        <taxon>Catalimonadaceae</taxon>
        <taxon>Catalinimonas</taxon>
    </lineage>
</organism>